<dbReference type="AlphaFoldDB" id="A0A8J7NV82"/>
<keyword evidence="3" id="KW-1185">Reference proteome</keyword>
<sequence length="136" mass="15296">MELVLMRLRDFSSKSATFNDCKSAETSSFRVPQENCKGESRPQLDIETALAWLRRELMEMRSQDQMLIKQLMDLHNGIQELKLECADLENIDSESDTEDGSLYSSFGEVCSSPASSGRGLPQGLPRRSSSRRSSMP</sequence>
<dbReference type="InterPro" id="IPR039499">
    <property type="entry name" value="LURA1/LRA25"/>
</dbReference>
<gene>
    <name evidence="2" type="primary">Fam167a_2</name>
    <name evidence="2" type="ORF">GTO95_0011671</name>
</gene>
<feature type="region of interest" description="Disordered" evidence="1">
    <location>
        <begin position="93"/>
        <end position="136"/>
    </location>
</feature>
<dbReference type="PANTHER" id="PTHR32289">
    <property type="entry name" value="PROTEIN FAM167A"/>
    <property type="match status" value="1"/>
</dbReference>
<evidence type="ECO:0000256" key="1">
    <source>
        <dbReference type="SAM" id="MobiDB-lite"/>
    </source>
</evidence>
<feature type="non-terminal residue" evidence="2">
    <location>
        <position position="136"/>
    </location>
</feature>
<dbReference type="InterPro" id="IPR051771">
    <property type="entry name" value="FAM167_domain"/>
</dbReference>
<feature type="non-terminal residue" evidence="2">
    <location>
        <position position="1"/>
    </location>
</feature>
<evidence type="ECO:0000313" key="3">
    <source>
        <dbReference type="Proteomes" id="UP000736164"/>
    </source>
</evidence>
<name>A0A8J7NV82_ATRSP</name>
<dbReference type="Pfam" id="PF14854">
    <property type="entry name" value="LURAP"/>
    <property type="match status" value="1"/>
</dbReference>
<proteinExistence type="predicted"/>
<evidence type="ECO:0000313" key="2">
    <source>
        <dbReference type="EMBL" id="MBN3318241.1"/>
    </source>
</evidence>
<dbReference type="Proteomes" id="UP000736164">
    <property type="component" value="Unassembled WGS sequence"/>
</dbReference>
<dbReference type="PANTHER" id="PTHR32289:SF5">
    <property type="entry name" value="TRANSMEMBRANE 74B, OPPOSITE STRAND"/>
    <property type="match status" value="1"/>
</dbReference>
<protein>
    <submittedName>
        <fullName evidence="2">F167A protein</fullName>
    </submittedName>
</protein>
<dbReference type="EMBL" id="JAAWVO010038797">
    <property type="protein sequence ID" value="MBN3318241.1"/>
    <property type="molecule type" value="Genomic_DNA"/>
</dbReference>
<reference evidence="2" key="1">
    <citation type="journal article" date="2021" name="Cell">
        <title>Tracing the genetic footprints of vertebrate landing in non-teleost ray-finned fishes.</title>
        <authorList>
            <person name="Bi X."/>
            <person name="Wang K."/>
            <person name="Yang L."/>
            <person name="Pan H."/>
            <person name="Jiang H."/>
            <person name="Wei Q."/>
            <person name="Fang M."/>
            <person name="Yu H."/>
            <person name="Zhu C."/>
            <person name="Cai Y."/>
            <person name="He Y."/>
            <person name="Gan X."/>
            <person name="Zeng H."/>
            <person name="Yu D."/>
            <person name="Zhu Y."/>
            <person name="Jiang H."/>
            <person name="Qiu Q."/>
            <person name="Yang H."/>
            <person name="Zhang Y.E."/>
            <person name="Wang W."/>
            <person name="Zhu M."/>
            <person name="He S."/>
            <person name="Zhang G."/>
        </authorList>
    </citation>
    <scope>NUCLEOTIDE SEQUENCE</scope>
    <source>
        <strain evidence="2">Allg_001</strain>
    </source>
</reference>
<comment type="caution">
    <text evidence="2">The sequence shown here is derived from an EMBL/GenBank/DDBJ whole genome shotgun (WGS) entry which is preliminary data.</text>
</comment>
<organism evidence="2 3">
    <name type="scientific">Atractosteus spatula</name>
    <name type="common">Alligator gar</name>
    <name type="synonym">Lepisosteus spatula</name>
    <dbReference type="NCBI Taxonomy" id="7917"/>
    <lineage>
        <taxon>Eukaryota</taxon>
        <taxon>Metazoa</taxon>
        <taxon>Chordata</taxon>
        <taxon>Craniata</taxon>
        <taxon>Vertebrata</taxon>
        <taxon>Euteleostomi</taxon>
        <taxon>Actinopterygii</taxon>
        <taxon>Neopterygii</taxon>
        <taxon>Holostei</taxon>
        <taxon>Semionotiformes</taxon>
        <taxon>Lepisosteidae</taxon>
        <taxon>Atractosteus</taxon>
    </lineage>
</organism>
<accession>A0A8J7NV82</accession>